<comment type="catalytic activity">
    <reaction evidence="1">
        <text>ATP + protein L-histidine = ADP + protein N-phospho-L-histidine.</text>
        <dbReference type="EC" id="2.7.13.3"/>
    </reaction>
</comment>
<dbReference type="InterPro" id="IPR036097">
    <property type="entry name" value="HisK_dim/P_sf"/>
</dbReference>
<dbReference type="InterPro" id="IPR003660">
    <property type="entry name" value="HAMP_dom"/>
</dbReference>
<dbReference type="CDD" id="cd06225">
    <property type="entry name" value="HAMP"/>
    <property type="match status" value="1"/>
</dbReference>
<dbReference type="PANTHER" id="PTHR45528">
    <property type="entry name" value="SENSOR HISTIDINE KINASE CPXA"/>
    <property type="match status" value="1"/>
</dbReference>
<keyword evidence="8" id="KW-0547">Nucleotide-binding</keyword>
<dbReference type="EMBL" id="BMHP01000009">
    <property type="protein sequence ID" value="GGD97419.1"/>
    <property type="molecule type" value="Genomic_DNA"/>
</dbReference>
<evidence type="ECO:0000259" key="16">
    <source>
        <dbReference type="PROSITE" id="PS50885"/>
    </source>
</evidence>
<evidence type="ECO:0000256" key="11">
    <source>
        <dbReference type="ARBA" id="ARBA00022989"/>
    </source>
</evidence>
<evidence type="ECO:0000256" key="4">
    <source>
        <dbReference type="ARBA" id="ARBA00022475"/>
    </source>
</evidence>
<dbReference type="PROSITE" id="PS50109">
    <property type="entry name" value="HIS_KIN"/>
    <property type="match status" value="1"/>
</dbReference>
<keyword evidence="11 14" id="KW-1133">Transmembrane helix</keyword>
<evidence type="ECO:0000256" key="6">
    <source>
        <dbReference type="ARBA" id="ARBA00022679"/>
    </source>
</evidence>
<evidence type="ECO:0000313" key="18">
    <source>
        <dbReference type="Proteomes" id="UP000612456"/>
    </source>
</evidence>
<accession>A0A916ZGY3</accession>
<keyword evidence="13 14" id="KW-0472">Membrane</keyword>
<reference evidence="17" key="1">
    <citation type="journal article" date="2014" name="Int. J. Syst. Evol. Microbiol.">
        <title>Complete genome sequence of Corynebacterium casei LMG S-19264T (=DSM 44701T), isolated from a smear-ripened cheese.</title>
        <authorList>
            <consortium name="US DOE Joint Genome Institute (JGI-PGF)"/>
            <person name="Walter F."/>
            <person name="Albersmeier A."/>
            <person name="Kalinowski J."/>
            <person name="Ruckert C."/>
        </authorList>
    </citation>
    <scope>NUCLEOTIDE SEQUENCE</scope>
    <source>
        <strain evidence="17">CGMCC 1.15178</strain>
    </source>
</reference>
<evidence type="ECO:0000256" key="9">
    <source>
        <dbReference type="ARBA" id="ARBA00022777"/>
    </source>
</evidence>
<evidence type="ECO:0000313" key="17">
    <source>
        <dbReference type="EMBL" id="GGD97419.1"/>
    </source>
</evidence>
<keyword evidence="9" id="KW-0418">Kinase</keyword>
<evidence type="ECO:0000256" key="1">
    <source>
        <dbReference type="ARBA" id="ARBA00000085"/>
    </source>
</evidence>
<keyword evidence="4" id="KW-1003">Cell membrane</keyword>
<organism evidence="17 18">
    <name type="scientific">Paenibacillus nasutitermitis</name>
    <dbReference type="NCBI Taxonomy" id="1652958"/>
    <lineage>
        <taxon>Bacteria</taxon>
        <taxon>Bacillati</taxon>
        <taxon>Bacillota</taxon>
        <taxon>Bacilli</taxon>
        <taxon>Bacillales</taxon>
        <taxon>Paenibacillaceae</taxon>
        <taxon>Paenibacillus</taxon>
    </lineage>
</organism>
<evidence type="ECO:0000259" key="15">
    <source>
        <dbReference type="PROSITE" id="PS50109"/>
    </source>
</evidence>
<dbReference type="SUPFAM" id="SSF47384">
    <property type="entry name" value="Homodimeric domain of signal transducing histidine kinase"/>
    <property type="match status" value="1"/>
</dbReference>
<evidence type="ECO:0000256" key="13">
    <source>
        <dbReference type="ARBA" id="ARBA00023136"/>
    </source>
</evidence>
<dbReference type="InterPro" id="IPR003661">
    <property type="entry name" value="HisK_dim/P_dom"/>
</dbReference>
<evidence type="ECO:0000256" key="10">
    <source>
        <dbReference type="ARBA" id="ARBA00022840"/>
    </source>
</evidence>
<protein>
    <recommendedName>
        <fullName evidence="3">histidine kinase</fullName>
        <ecNumber evidence="3">2.7.13.3</ecNumber>
    </recommendedName>
</protein>
<dbReference type="InterPro" id="IPR005467">
    <property type="entry name" value="His_kinase_dom"/>
</dbReference>
<reference evidence="17" key="2">
    <citation type="submission" date="2020-09" db="EMBL/GenBank/DDBJ databases">
        <authorList>
            <person name="Sun Q."/>
            <person name="Zhou Y."/>
        </authorList>
    </citation>
    <scope>NUCLEOTIDE SEQUENCE</scope>
    <source>
        <strain evidence="17">CGMCC 1.15178</strain>
    </source>
</reference>
<dbReference type="AlphaFoldDB" id="A0A916ZGY3"/>
<keyword evidence="12" id="KW-0902">Two-component regulatory system</keyword>
<keyword evidence="7 14" id="KW-0812">Transmembrane</keyword>
<dbReference type="CDD" id="cd00082">
    <property type="entry name" value="HisKA"/>
    <property type="match status" value="1"/>
</dbReference>
<dbReference type="InterPro" id="IPR050398">
    <property type="entry name" value="HssS/ArlS-like"/>
</dbReference>
<evidence type="ECO:0000256" key="14">
    <source>
        <dbReference type="SAM" id="Phobius"/>
    </source>
</evidence>
<comment type="subcellular location">
    <subcellularLocation>
        <location evidence="2">Cell membrane</location>
        <topology evidence="2">Multi-pass membrane protein</topology>
    </subcellularLocation>
</comment>
<dbReference type="PANTHER" id="PTHR45528:SF9">
    <property type="entry name" value="SENSOR HISTIDINE KINASE YBDK"/>
    <property type="match status" value="1"/>
</dbReference>
<dbReference type="Proteomes" id="UP000612456">
    <property type="component" value="Unassembled WGS sequence"/>
</dbReference>
<feature type="domain" description="Histidine kinase" evidence="15">
    <location>
        <begin position="240"/>
        <end position="420"/>
    </location>
</feature>
<dbReference type="Gene3D" id="1.10.287.130">
    <property type="match status" value="1"/>
</dbReference>
<keyword evidence="10" id="KW-0067">ATP-binding</keyword>
<dbReference type="SUPFAM" id="SSF55874">
    <property type="entry name" value="ATPase domain of HSP90 chaperone/DNA topoisomerase II/histidine kinase"/>
    <property type="match status" value="1"/>
</dbReference>
<keyword evidence="6" id="KW-0808">Transferase</keyword>
<evidence type="ECO:0000256" key="8">
    <source>
        <dbReference type="ARBA" id="ARBA00022741"/>
    </source>
</evidence>
<evidence type="ECO:0000256" key="2">
    <source>
        <dbReference type="ARBA" id="ARBA00004651"/>
    </source>
</evidence>
<evidence type="ECO:0000256" key="12">
    <source>
        <dbReference type="ARBA" id="ARBA00023012"/>
    </source>
</evidence>
<dbReference type="Gene3D" id="6.10.340.10">
    <property type="match status" value="1"/>
</dbReference>
<feature type="transmembrane region" description="Helical" evidence="14">
    <location>
        <begin position="151"/>
        <end position="173"/>
    </location>
</feature>
<gene>
    <name evidence="17" type="ORF">GCM10010911_65190</name>
</gene>
<dbReference type="GO" id="GO:0005524">
    <property type="term" value="F:ATP binding"/>
    <property type="evidence" value="ECO:0007669"/>
    <property type="project" value="UniProtKB-KW"/>
</dbReference>
<comment type="caution">
    <text evidence="17">The sequence shown here is derived from an EMBL/GenBank/DDBJ whole genome shotgun (WGS) entry which is preliminary data.</text>
</comment>
<keyword evidence="18" id="KW-1185">Reference proteome</keyword>
<evidence type="ECO:0000256" key="7">
    <source>
        <dbReference type="ARBA" id="ARBA00022692"/>
    </source>
</evidence>
<evidence type="ECO:0000256" key="5">
    <source>
        <dbReference type="ARBA" id="ARBA00022553"/>
    </source>
</evidence>
<evidence type="ECO:0000256" key="3">
    <source>
        <dbReference type="ARBA" id="ARBA00012438"/>
    </source>
</evidence>
<feature type="domain" description="HAMP" evidence="16">
    <location>
        <begin position="173"/>
        <end position="225"/>
    </location>
</feature>
<proteinExistence type="predicted"/>
<dbReference type="Pfam" id="PF00512">
    <property type="entry name" value="HisKA"/>
    <property type="match status" value="1"/>
</dbReference>
<keyword evidence="5" id="KW-0597">Phosphoprotein</keyword>
<dbReference type="EC" id="2.7.13.3" evidence="3"/>
<dbReference type="Gene3D" id="3.30.565.10">
    <property type="entry name" value="Histidine kinase-like ATPase, C-terminal domain"/>
    <property type="match status" value="1"/>
</dbReference>
<dbReference type="InterPro" id="IPR036890">
    <property type="entry name" value="HATPase_C_sf"/>
</dbReference>
<dbReference type="GO" id="GO:0005886">
    <property type="term" value="C:plasma membrane"/>
    <property type="evidence" value="ECO:0007669"/>
    <property type="project" value="UniProtKB-SubCell"/>
</dbReference>
<dbReference type="SMART" id="SM00388">
    <property type="entry name" value="HisKA"/>
    <property type="match status" value="1"/>
</dbReference>
<name>A0A916ZGY3_9BACL</name>
<dbReference type="PROSITE" id="PS50885">
    <property type="entry name" value="HAMP"/>
    <property type="match status" value="1"/>
</dbReference>
<sequence>MGKYLILILTALLLWPIIPAMFYMPVYLFRENALYVPEDINRMWRQEAVKLDGASRDEIYERLYKLNEDYPDAEMFWVDSSGKKYPVMNHPPDIPEQWTYEDALSFWAQHRERETFAATSLIGNDPKQGVMVIQLPESHILSAELSLSGNALLVLLFFVICLSFFVLSWLFFFRLRRRLVRLQSAMTVNNLKDIPDEVTISKDDEIGELEGAFNRMVRELKDSSNRERKEEELRKQLISNISHDLRTPLTVIRQHTHTVRKDPASSRGQASLDVIEHKLDEVSRLMDNLLSYTLLSAGKYPLRVQTIDIAEEIRNRVAEWYPVFENKGFEVFVELPERPLRWVVDPLWFNRILDNVFQNVVRHAGLGRYIGIQIVERKGQSMLVIQDKGPGTSGESPEKGAGIGLSIISMMAREMGLQWGLESCANGSAFYIGSERSCSVSHLR</sequence>
<dbReference type="GO" id="GO:0000155">
    <property type="term" value="F:phosphorelay sensor kinase activity"/>
    <property type="evidence" value="ECO:0007669"/>
    <property type="project" value="InterPro"/>
</dbReference>
<dbReference type="RefSeq" id="WP_188999565.1">
    <property type="nucleotide sequence ID" value="NZ_BMHP01000009.1"/>
</dbReference>